<dbReference type="SUPFAM" id="SSF54637">
    <property type="entry name" value="Thioesterase/thiol ester dehydrase-isomerase"/>
    <property type="match status" value="2"/>
</dbReference>
<dbReference type="RefSeq" id="XP_016244514.1">
    <property type="nucleotide sequence ID" value="XM_016397323.1"/>
</dbReference>
<dbReference type="GO" id="GO:0005777">
    <property type="term" value="C:peroxisome"/>
    <property type="evidence" value="ECO:0007669"/>
    <property type="project" value="TreeGrafter"/>
</dbReference>
<evidence type="ECO:0000259" key="3">
    <source>
        <dbReference type="Pfam" id="PF22622"/>
    </source>
</evidence>
<name>A0A0D2BYS8_9EURO</name>
<dbReference type="GO" id="GO:0006635">
    <property type="term" value="P:fatty acid beta-oxidation"/>
    <property type="evidence" value="ECO:0007669"/>
    <property type="project" value="TreeGrafter"/>
</dbReference>
<dbReference type="AlphaFoldDB" id="A0A0D2BYS8"/>
<dbReference type="GO" id="GO:0004300">
    <property type="term" value="F:enoyl-CoA hydratase activity"/>
    <property type="evidence" value="ECO:0007669"/>
    <property type="project" value="TreeGrafter"/>
</dbReference>
<dbReference type="PANTHER" id="PTHR13078:SF57">
    <property type="entry name" value="DEHYDRATASE, PUTATIVE (AFU_ORTHOLOGUE AFUA_5G00640)-RELATED"/>
    <property type="match status" value="1"/>
</dbReference>
<dbReference type="InterPro" id="IPR002539">
    <property type="entry name" value="MaoC-like_dom"/>
</dbReference>
<feature type="domain" description="MaoC-like" evidence="2">
    <location>
        <begin position="172"/>
        <end position="285"/>
    </location>
</feature>
<accession>A0A0D2BYS8</accession>
<feature type="region of interest" description="Disordered" evidence="1">
    <location>
        <begin position="159"/>
        <end position="179"/>
    </location>
</feature>
<dbReference type="Proteomes" id="UP000054466">
    <property type="component" value="Unassembled WGS sequence"/>
</dbReference>
<dbReference type="InterPro" id="IPR029069">
    <property type="entry name" value="HotDog_dom_sf"/>
</dbReference>
<dbReference type="InterPro" id="IPR054357">
    <property type="entry name" value="MFE-2_N"/>
</dbReference>
<reference evidence="4 5" key="1">
    <citation type="submission" date="2015-01" db="EMBL/GenBank/DDBJ databases">
        <title>The Genome Sequence of Cladophialophora immunda CBS83496.</title>
        <authorList>
            <consortium name="The Broad Institute Genomics Platform"/>
            <person name="Cuomo C."/>
            <person name="de Hoog S."/>
            <person name="Gorbushina A."/>
            <person name="Stielow B."/>
            <person name="Teixiera M."/>
            <person name="Abouelleil A."/>
            <person name="Chapman S.B."/>
            <person name="Priest M."/>
            <person name="Young S.K."/>
            <person name="Wortman J."/>
            <person name="Nusbaum C."/>
            <person name="Birren B."/>
        </authorList>
    </citation>
    <scope>NUCLEOTIDE SEQUENCE [LARGE SCALE GENOMIC DNA]</scope>
    <source>
        <strain evidence="4 5">CBS 83496</strain>
    </source>
</reference>
<dbReference type="OrthoDB" id="60204at2759"/>
<evidence type="ECO:0000313" key="5">
    <source>
        <dbReference type="Proteomes" id="UP000054466"/>
    </source>
</evidence>
<dbReference type="HOGENOM" id="CLU_040078_3_0_1"/>
<gene>
    <name evidence="4" type="ORF">PV07_10025</name>
</gene>
<organism evidence="4 5">
    <name type="scientific">Cladophialophora immunda</name>
    <dbReference type="NCBI Taxonomy" id="569365"/>
    <lineage>
        <taxon>Eukaryota</taxon>
        <taxon>Fungi</taxon>
        <taxon>Dikarya</taxon>
        <taxon>Ascomycota</taxon>
        <taxon>Pezizomycotina</taxon>
        <taxon>Eurotiomycetes</taxon>
        <taxon>Chaetothyriomycetidae</taxon>
        <taxon>Chaetothyriales</taxon>
        <taxon>Herpotrichiellaceae</taxon>
        <taxon>Cladophialophora</taxon>
    </lineage>
</organism>
<sequence length="317" mass="35348">MSASVQDFEYPDRPCAWNERDLILFAASIGCKDDELRYLYENDPSFCAFPTYPVILQFKGAADSVTDYYSSVMKPPPIPGKGERVIDPTRVLDGERHIKIFKDLPTSSKGRSFKLKTKVLGMYDKGARGTVVETEALLVEGSDIYCRILRQSFAVGQGRWGGPRGPSRPSFAPPTDRPADEVVTIDTRPELTLLYRLNGDYNPLHADPSVALAAGFPRPILHGLCTWNMTAHAVLRAFDTKRVTTTLKEFQARFANVVYPGETLVVQMWKMNSAAGSSEDAMEIRFLTTVRESGKIALSNGRAILLHVQQDRSRLKL</sequence>
<dbReference type="GeneID" id="27349219"/>
<dbReference type="PANTHER" id="PTHR13078">
    <property type="entry name" value="PEROXISOMAL MULTIFUNCTIONAL ENZYME TYPE 2-RELATED"/>
    <property type="match status" value="1"/>
</dbReference>
<proteinExistence type="predicted"/>
<dbReference type="Pfam" id="PF22622">
    <property type="entry name" value="MFE-2_hydrat-2_N"/>
    <property type="match status" value="1"/>
</dbReference>
<feature type="domain" description="Peroxisomal multifunctional enzyme type 2-like N-terminal" evidence="3">
    <location>
        <begin position="17"/>
        <end position="132"/>
    </location>
</feature>
<dbReference type="GO" id="GO:0044594">
    <property type="term" value="F:17-beta-hydroxysteroid dehydrogenase (NAD+) activity"/>
    <property type="evidence" value="ECO:0007669"/>
    <property type="project" value="TreeGrafter"/>
</dbReference>
<evidence type="ECO:0000313" key="4">
    <source>
        <dbReference type="EMBL" id="KIW24298.1"/>
    </source>
</evidence>
<dbReference type="CDD" id="cd03448">
    <property type="entry name" value="HDE_HSD"/>
    <property type="match status" value="1"/>
</dbReference>
<keyword evidence="5" id="KW-1185">Reference proteome</keyword>
<dbReference type="EMBL" id="KN847045">
    <property type="protein sequence ID" value="KIW24298.1"/>
    <property type="molecule type" value="Genomic_DNA"/>
</dbReference>
<evidence type="ECO:0000256" key="1">
    <source>
        <dbReference type="SAM" id="MobiDB-lite"/>
    </source>
</evidence>
<evidence type="ECO:0000259" key="2">
    <source>
        <dbReference type="Pfam" id="PF01575"/>
    </source>
</evidence>
<dbReference type="VEuPathDB" id="FungiDB:PV07_10025"/>
<protein>
    <submittedName>
        <fullName evidence="4">Uncharacterized protein</fullName>
    </submittedName>
</protein>
<dbReference type="Pfam" id="PF01575">
    <property type="entry name" value="MaoC_dehydratas"/>
    <property type="match status" value="1"/>
</dbReference>
<dbReference type="Gene3D" id="3.10.129.10">
    <property type="entry name" value="Hotdog Thioesterase"/>
    <property type="match status" value="1"/>
</dbReference>
<dbReference type="STRING" id="569365.A0A0D2BYS8"/>
<dbReference type="GO" id="GO:0003857">
    <property type="term" value="F:(3S)-3-hydroxyacyl-CoA dehydrogenase (NAD+) activity"/>
    <property type="evidence" value="ECO:0007669"/>
    <property type="project" value="TreeGrafter"/>
</dbReference>